<keyword evidence="2" id="KW-1185">Reference proteome</keyword>
<evidence type="ECO:0000313" key="2">
    <source>
        <dbReference type="Proteomes" id="UP000257109"/>
    </source>
</evidence>
<dbReference type="AlphaFoldDB" id="A0A371GVX0"/>
<organism evidence="1 2">
    <name type="scientific">Mucuna pruriens</name>
    <name type="common">Velvet bean</name>
    <name type="synonym">Dolichos pruriens</name>
    <dbReference type="NCBI Taxonomy" id="157652"/>
    <lineage>
        <taxon>Eukaryota</taxon>
        <taxon>Viridiplantae</taxon>
        <taxon>Streptophyta</taxon>
        <taxon>Embryophyta</taxon>
        <taxon>Tracheophyta</taxon>
        <taxon>Spermatophyta</taxon>
        <taxon>Magnoliopsida</taxon>
        <taxon>eudicotyledons</taxon>
        <taxon>Gunneridae</taxon>
        <taxon>Pentapetalae</taxon>
        <taxon>rosids</taxon>
        <taxon>fabids</taxon>
        <taxon>Fabales</taxon>
        <taxon>Fabaceae</taxon>
        <taxon>Papilionoideae</taxon>
        <taxon>50 kb inversion clade</taxon>
        <taxon>NPAAA clade</taxon>
        <taxon>indigoferoid/millettioid clade</taxon>
        <taxon>Phaseoleae</taxon>
        <taxon>Mucuna</taxon>
    </lineage>
</organism>
<feature type="non-terminal residue" evidence="1">
    <location>
        <position position="1"/>
    </location>
</feature>
<name>A0A371GVX0_MUCPR</name>
<sequence>MDALGVMAIWCPSNPYGISLEKMSNPRGSSLDLLKEGNLSFRRWTQIRSPFANTLPSLSLFTLSAYLLPCLSMNILALSCSLSIDWALDKPSGSTLDGIEKDTNFKGGSNGAKVLNKASIEASQPMEVLQITHTRRRTIALDTTALLLLLLLLTPLVVGAISPKSSEVSNSSNHKSSDFTSDSSVFISNNGDFDSDITNSNSSFGVCISQFSLDNMVDNNRTLKELATPDAMYQPWCEDRHEGIPLLPRWSCQVSPYTTKIKGNLCVDSNYHQGLVVPTTSIV</sequence>
<dbReference type="Proteomes" id="UP000257109">
    <property type="component" value="Unassembled WGS sequence"/>
</dbReference>
<evidence type="ECO:0000313" key="1">
    <source>
        <dbReference type="EMBL" id="RDX94573.1"/>
    </source>
</evidence>
<protein>
    <submittedName>
        <fullName evidence="1">Uncharacterized protein</fullName>
    </submittedName>
</protein>
<comment type="caution">
    <text evidence="1">The sequence shown here is derived from an EMBL/GenBank/DDBJ whole genome shotgun (WGS) entry which is preliminary data.</text>
</comment>
<dbReference type="EMBL" id="QJKJ01004337">
    <property type="protein sequence ID" value="RDX94573.1"/>
    <property type="molecule type" value="Genomic_DNA"/>
</dbReference>
<reference evidence="1" key="1">
    <citation type="submission" date="2018-05" db="EMBL/GenBank/DDBJ databases">
        <title>Draft genome of Mucuna pruriens seed.</title>
        <authorList>
            <person name="Nnadi N.E."/>
            <person name="Vos R."/>
            <person name="Hasami M.H."/>
            <person name="Devisetty U.K."/>
            <person name="Aguiy J.C."/>
        </authorList>
    </citation>
    <scope>NUCLEOTIDE SEQUENCE [LARGE SCALE GENOMIC DNA]</scope>
    <source>
        <strain evidence="1">JCA_2017</strain>
    </source>
</reference>
<accession>A0A371GVX0</accession>
<proteinExistence type="predicted"/>
<gene>
    <name evidence="1" type="ORF">CR513_23033</name>
</gene>